<dbReference type="Bgee" id="ENSNBRG00000006455">
    <property type="expression patterns" value="Expressed in testis and 5 other cell types or tissues"/>
</dbReference>
<dbReference type="InterPro" id="IPR015943">
    <property type="entry name" value="WD40/YVTN_repeat-like_dom_sf"/>
</dbReference>
<sequence length="246" mass="26779">KNKQHHIFNSSRKAITTLAFSPDGKYVVTGESGHMPAVRVWEVSECIQVCELQEHKYGIACVAFSPNGKYIVSVGYQHDMVVNVWNWKKNVVVASNKVSSKVTAVSFSDDSSYFVTAGNRHVKFWYLDHAKTCKVNATVPLLGRSGLLGELRNNFFSDVACGRGRQAASTFCITSSGLLCAGACTYLSVCPQTAQATCLCVTDDFIFCGCSDGTVRAFSPANLHFLCTLPRPHCLGVDVASMVEAR</sequence>
<reference evidence="1" key="1">
    <citation type="submission" date="2025-08" db="UniProtKB">
        <authorList>
            <consortium name="Ensembl"/>
        </authorList>
    </citation>
    <scope>IDENTIFICATION</scope>
</reference>
<dbReference type="GeneTree" id="ENSGT00940000164564"/>
<dbReference type="Ensembl" id="ENSNBRT00000008591.1">
    <property type="protein sequence ID" value="ENSNBRP00000008347.1"/>
    <property type="gene ID" value="ENSNBRG00000006455.1"/>
</dbReference>
<dbReference type="InterPro" id="IPR001680">
    <property type="entry name" value="WD40_rpt"/>
</dbReference>
<dbReference type="InterPro" id="IPR036322">
    <property type="entry name" value="WD40_repeat_dom_sf"/>
</dbReference>
<evidence type="ECO:0000313" key="1">
    <source>
        <dbReference type="Ensembl" id="ENSNBRP00000008347.1"/>
    </source>
</evidence>
<proteinExistence type="predicted"/>
<protein>
    <submittedName>
        <fullName evidence="1">Mitogen-activated protein kinase binding protein 1</fullName>
    </submittedName>
</protein>
<reference evidence="1" key="2">
    <citation type="submission" date="2025-09" db="UniProtKB">
        <authorList>
            <consortium name="Ensembl"/>
        </authorList>
    </citation>
    <scope>IDENTIFICATION</scope>
</reference>
<dbReference type="PANTHER" id="PTHR44813">
    <property type="entry name" value="MITOGEN-ACTIVATED PROTEIN KINASE-BINDING PROTEIN 1"/>
    <property type="match status" value="1"/>
</dbReference>
<dbReference type="Proteomes" id="UP000261580">
    <property type="component" value="Unassembled WGS sequence"/>
</dbReference>
<dbReference type="SUPFAM" id="SSF50978">
    <property type="entry name" value="WD40 repeat-like"/>
    <property type="match status" value="1"/>
</dbReference>
<dbReference type="InterPro" id="IPR055292">
    <property type="entry name" value="MABP1"/>
</dbReference>
<dbReference type="SMART" id="SM00320">
    <property type="entry name" value="WD40"/>
    <property type="match status" value="4"/>
</dbReference>
<organism evidence="1 2">
    <name type="scientific">Neolamprologus brichardi</name>
    <name type="common">Fairy cichlid</name>
    <name type="synonym">Lamprologus brichardi</name>
    <dbReference type="NCBI Taxonomy" id="32507"/>
    <lineage>
        <taxon>Eukaryota</taxon>
        <taxon>Metazoa</taxon>
        <taxon>Chordata</taxon>
        <taxon>Craniata</taxon>
        <taxon>Vertebrata</taxon>
        <taxon>Euteleostomi</taxon>
        <taxon>Actinopterygii</taxon>
        <taxon>Neopterygii</taxon>
        <taxon>Teleostei</taxon>
        <taxon>Neoteleostei</taxon>
        <taxon>Acanthomorphata</taxon>
        <taxon>Ovalentaria</taxon>
        <taxon>Cichlomorphae</taxon>
        <taxon>Cichliformes</taxon>
        <taxon>Cichlidae</taxon>
        <taxon>African cichlids</taxon>
        <taxon>Pseudocrenilabrinae</taxon>
        <taxon>Lamprologini</taxon>
        <taxon>Neolamprologus</taxon>
    </lineage>
</organism>
<keyword evidence="2" id="KW-1185">Reference proteome</keyword>
<dbReference type="Pfam" id="PF00400">
    <property type="entry name" value="WD40"/>
    <property type="match status" value="3"/>
</dbReference>
<dbReference type="Gene3D" id="2.130.10.10">
    <property type="entry name" value="YVTN repeat-like/Quinoprotein amine dehydrogenase"/>
    <property type="match status" value="1"/>
</dbReference>
<dbReference type="GO" id="GO:0005737">
    <property type="term" value="C:cytoplasm"/>
    <property type="evidence" value="ECO:0007669"/>
    <property type="project" value="TreeGrafter"/>
</dbReference>
<dbReference type="PANTHER" id="PTHR44813:SF1">
    <property type="entry name" value="MITOGEN-ACTIVATED PROTEIN KINASE-BINDING PROTEIN 1"/>
    <property type="match status" value="1"/>
</dbReference>
<name>A0A3Q4GX40_NEOBR</name>
<evidence type="ECO:0000313" key="2">
    <source>
        <dbReference type="Proteomes" id="UP000261580"/>
    </source>
</evidence>
<accession>A0A3Q4GX40</accession>
<dbReference type="GO" id="GO:0043124">
    <property type="term" value="P:negative regulation of canonical NF-kappaB signal transduction"/>
    <property type="evidence" value="ECO:0007669"/>
    <property type="project" value="TreeGrafter"/>
</dbReference>
<dbReference type="AlphaFoldDB" id="A0A3Q4GX40"/>
<dbReference type="GO" id="GO:0046330">
    <property type="term" value="P:positive regulation of JNK cascade"/>
    <property type="evidence" value="ECO:0007669"/>
    <property type="project" value="TreeGrafter"/>
</dbReference>